<feature type="region of interest" description="Disordered" evidence="1">
    <location>
        <begin position="513"/>
        <end position="543"/>
    </location>
</feature>
<feature type="domain" description="DUF4216" evidence="3">
    <location>
        <begin position="92"/>
        <end position="157"/>
    </location>
</feature>
<feature type="compositionally biased region" description="Basic and acidic residues" evidence="1">
    <location>
        <begin position="228"/>
        <end position="240"/>
    </location>
</feature>
<dbReference type="PANTHER" id="PTHR48258">
    <property type="entry name" value="DUF4218 DOMAIN-CONTAINING PROTEIN-RELATED"/>
    <property type="match status" value="1"/>
</dbReference>
<sequence length="598" mass="67925">MSVANNRSFVKFVGLIFIWINCVRAANESQCSNELFVLANGPSKASTYTACIVNGVRFVVHSRDVGRTTQNSGVSTTGLDGTKYYGLLEEILELTYISGYRVVLFRCKWFRTDNQQCCVTKNNITSISTQTEWFVEDQYILATQAKQVFYLDDPSKSRQRGESSQNYWKVVQEVNHRKIWDRDIVVEDDEDDVVHDSNSSDLSLCAELDHLTYTSLSIGQSIEVEDIPSSKDKEEDFIHDSEEDIDDNDEEDSDSEQECEQHNSVARGHGGDTGGDPPPSGNWLPPSGNCGGGGSKKGRGPARNVEMRALWKKNGYRHLPIEFDALDGTWMPIGPNGDYFKSFVGNLMKDLPLYYERWDKVPTEVRMPILPKIQVQREMVSKKRGVMQSEQLRQIPPPDMSLDEWSKYMDFFCDDKVVRRSQVNKEVRAKQVNTSLQGRTSFTEYRHRLRDPVTMEPPSLIDQYAQHRSRDGVFTDETFAENHRRMVFMRDAQVGSQNPMTEREILANVLGERRGHVRGVGKKVGSSSSSTTQSTAQSSPMTRLYTQAEVDAKMEKMKKKLRSSSDKKHKAVYEALRRAGIPVDEPDDDEETSDDSDD</sequence>
<evidence type="ECO:0000313" key="4">
    <source>
        <dbReference type="EMBL" id="KAJ9546458.1"/>
    </source>
</evidence>
<dbReference type="Proteomes" id="UP001172457">
    <property type="component" value="Chromosome 5"/>
</dbReference>
<gene>
    <name evidence="4" type="ORF">OSB04_019001</name>
</gene>
<organism evidence="4 5">
    <name type="scientific">Centaurea solstitialis</name>
    <name type="common">yellow star-thistle</name>
    <dbReference type="NCBI Taxonomy" id="347529"/>
    <lineage>
        <taxon>Eukaryota</taxon>
        <taxon>Viridiplantae</taxon>
        <taxon>Streptophyta</taxon>
        <taxon>Embryophyta</taxon>
        <taxon>Tracheophyta</taxon>
        <taxon>Spermatophyta</taxon>
        <taxon>Magnoliopsida</taxon>
        <taxon>eudicotyledons</taxon>
        <taxon>Gunneridae</taxon>
        <taxon>Pentapetalae</taxon>
        <taxon>asterids</taxon>
        <taxon>campanulids</taxon>
        <taxon>Asterales</taxon>
        <taxon>Asteraceae</taxon>
        <taxon>Carduoideae</taxon>
        <taxon>Cardueae</taxon>
        <taxon>Centaureinae</taxon>
        <taxon>Centaurea</taxon>
    </lineage>
</organism>
<keyword evidence="5" id="KW-1185">Reference proteome</keyword>
<feature type="chain" id="PRO_5041215221" description="DUF4216 domain-containing protein" evidence="2">
    <location>
        <begin position="26"/>
        <end position="598"/>
    </location>
</feature>
<name>A0AA38T8Y9_9ASTR</name>
<accession>A0AA38T8Y9</accession>
<feature type="compositionally biased region" description="Acidic residues" evidence="1">
    <location>
        <begin position="241"/>
        <end position="258"/>
    </location>
</feature>
<dbReference type="Pfam" id="PF13952">
    <property type="entry name" value="DUF4216"/>
    <property type="match status" value="1"/>
</dbReference>
<feature type="compositionally biased region" description="Acidic residues" evidence="1">
    <location>
        <begin position="584"/>
        <end position="598"/>
    </location>
</feature>
<evidence type="ECO:0000259" key="3">
    <source>
        <dbReference type="Pfam" id="PF13952"/>
    </source>
</evidence>
<keyword evidence="2" id="KW-0732">Signal</keyword>
<protein>
    <recommendedName>
        <fullName evidence="3">DUF4216 domain-containing protein</fullName>
    </recommendedName>
</protein>
<feature type="region of interest" description="Disordered" evidence="1">
    <location>
        <begin position="225"/>
        <end position="302"/>
    </location>
</feature>
<evidence type="ECO:0000256" key="2">
    <source>
        <dbReference type="SAM" id="SignalP"/>
    </source>
</evidence>
<dbReference type="InterPro" id="IPR025312">
    <property type="entry name" value="DUF4216"/>
</dbReference>
<feature type="compositionally biased region" description="Basic and acidic residues" evidence="1">
    <location>
        <begin position="563"/>
        <end position="577"/>
    </location>
</feature>
<dbReference type="AlphaFoldDB" id="A0AA38T8Y9"/>
<evidence type="ECO:0000256" key="1">
    <source>
        <dbReference type="SAM" id="MobiDB-lite"/>
    </source>
</evidence>
<dbReference type="EMBL" id="JARYMX010000005">
    <property type="protein sequence ID" value="KAJ9546458.1"/>
    <property type="molecule type" value="Genomic_DNA"/>
</dbReference>
<reference evidence="4" key="1">
    <citation type="submission" date="2023-03" db="EMBL/GenBank/DDBJ databases">
        <title>Chromosome-scale reference genome and RAD-based genetic map of yellow starthistle (Centaurea solstitialis) reveal putative structural variation and QTLs associated with invader traits.</title>
        <authorList>
            <person name="Reatini B."/>
            <person name="Cang F.A."/>
            <person name="Jiang Q."/>
            <person name="Mckibben M.T.W."/>
            <person name="Barker M.S."/>
            <person name="Rieseberg L.H."/>
            <person name="Dlugosch K.M."/>
        </authorList>
    </citation>
    <scope>NUCLEOTIDE SEQUENCE</scope>
    <source>
        <strain evidence="4">CAN-66</strain>
        <tissue evidence="4">Leaf</tissue>
    </source>
</reference>
<feature type="compositionally biased region" description="Low complexity" evidence="1">
    <location>
        <begin position="523"/>
        <end position="539"/>
    </location>
</feature>
<feature type="signal peptide" evidence="2">
    <location>
        <begin position="1"/>
        <end position="25"/>
    </location>
</feature>
<comment type="caution">
    <text evidence="4">The sequence shown here is derived from an EMBL/GenBank/DDBJ whole genome shotgun (WGS) entry which is preliminary data.</text>
</comment>
<feature type="region of interest" description="Disordered" evidence="1">
    <location>
        <begin position="556"/>
        <end position="598"/>
    </location>
</feature>
<evidence type="ECO:0000313" key="5">
    <source>
        <dbReference type="Proteomes" id="UP001172457"/>
    </source>
</evidence>
<proteinExistence type="predicted"/>